<dbReference type="GO" id="GO:0051537">
    <property type="term" value="F:2 iron, 2 sulfur cluster binding"/>
    <property type="evidence" value="ECO:0007669"/>
    <property type="project" value="UniProtKB-KW"/>
</dbReference>
<keyword evidence="10" id="KW-0411">Iron-sulfur</keyword>
<dbReference type="Gene3D" id="3.30.70.20">
    <property type="match status" value="1"/>
</dbReference>
<dbReference type="InterPro" id="IPR036991">
    <property type="entry name" value="Fe_hydrogenase_ssu_sf"/>
</dbReference>
<evidence type="ECO:0000256" key="13">
    <source>
        <dbReference type="ARBA" id="ARBA00034078"/>
    </source>
</evidence>
<dbReference type="PROSITE" id="PS51085">
    <property type="entry name" value="2FE2S_FER_2"/>
    <property type="match status" value="1"/>
</dbReference>
<dbReference type="AlphaFoldDB" id="A0A9D5JW74"/>
<dbReference type="Gene3D" id="3.40.50.1780">
    <property type="match status" value="1"/>
</dbReference>
<evidence type="ECO:0000256" key="7">
    <source>
        <dbReference type="ARBA" id="ARBA00022737"/>
    </source>
</evidence>
<dbReference type="Pfam" id="PF12838">
    <property type="entry name" value="Fer4_7"/>
    <property type="match status" value="1"/>
</dbReference>
<evidence type="ECO:0000313" key="17">
    <source>
        <dbReference type="EMBL" id="MBD3325419.1"/>
    </source>
</evidence>
<organism evidence="17 18">
    <name type="scientific">candidate division KSB3 bacterium</name>
    <dbReference type="NCBI Taxonomy" id="2044937"/>
    <lineage>
        <taxon>Bacteria</taxon>
        <taxon>candidate division KSB3</taxon>
    </lineage>
</organism>
<keyword evidence="5" id="KW-0001">2Fe-2S</keyword>
<dbReference type="SMART" id="SM00902">
    <property type="entry name" value="Fe_hyd_SSU"/>
    <property type="match status" value="1"/>
</dbReference>
<evidence type="ECO:0000256" key="9">
    <source>
        <dbReference type="ARBA" id="ARBA00023004"/>
    </source>
</evidence>
<evidence type="ECO:0000313" key="18">
    <source>
        <dbReference type="Proteomes" id="UP000649604"/>
    </source>
</evidence>
<dbReference type="Proteomes" id="UP000649604">
    <property type="component" value="Unassembled WGS sequence"/>
</dbReference>
<dbReference type="PROSITE" id="PS00198">
    <property type="entry name" value="4FE4S_FER_1"/>
    <property type="match status" value="1"/>
</dbReference>
<dbReference type="SMART" id="SM00929">
    <property type="entry name" value="NADH-G_4Fe-4S_3"/>
    <property type="match status" value="1"/>
</dbReference>
<dbReference type="InterPro" id="IPR050340">
    <property type="entry name" value="Cytosolic_Fe-S_CAF"/>
</dbReference>
<dbReference type="Gene3D" id="3.40.950.10">
    <property type="entry name" value="Fe-only Hydrogenase (Larger Subunit), Chain L, domain 3"/>
    <property type="match status" value="1"/>
</dbReference>
<dbReference type="Pfam" id="PF13510">
    <property type="entry name" value="Fer2_4"/>
    <property type="match status" value="1"/>
</dbReference>
<reference evidence="17" key="1">
    <citation type="submission" date="2019-11" db="EMBL/GenBank/DDBJ databases">
        <title>Microbial mats filling the niche in hypersaline microbial mats.</title>
        <authorList>
            <person name="Wong H.L."/>
            <person name="Macleod F.I."/>
            <person name="White R.A. III"/>
            <person name="Burns B.P."/>
        </authorList>
    </citation>
    <scope>NUCLEOTIDE SEQUENCE</scope>
    <source>
        <strain evidence="17">Rbin_158</strain>
    </source>
</reference>
<feature type="domain" description="4Fe-4S His(Cys)3-ligated-type" evidence="16">
    <location>
        <begin position="80"/>
        <end position="119"/>
    </location>
</feature>
<dbReference type="FunFam" id="3.10.20.740:FF:000004">
    <property type="entry name" value="NADH-quinone oxidoreductase"/>
    <property type="match status" value="1"/>
</dbReference>
<evidence type="ECO:0000256" key="11">
    <source>
        <dbReference type="ARBA" id="ARBA00023027"/>
    </source>
</evidence>
<comment type="cofactor">
    <cofactor evidence="13">
        <name>[2Fe-2S] cluster</name>
        <dbReference type="ChEBI" id="CHEBI:190135"/>
    </cofactor>
</comment>
<feature type="domain" description="4Fe-4S ferredoxin-type" evidence="15">
    <location>
        <begin position="193"/>
        <end position="221"/>
    </location>
</feature>
<feature type="domain" description="2Fe-2S ferredoxin-type" evidence="14">
    <location>
        <begin position="2"/>
        <end position="80"/>
    </location>
</feature>
<dbReference type="Gene3D" id="4.10.260.20">
    <property type="entry name" value="Iron hydrogenase, small subunit"/>
    <property type="match status" value="1"/>
</dbReference>
<dbReference type="Pfam" id="PF02906">
    <property type="entry name" value="Fe_hyd_lg_C"/>
    <property type="match status" value="1"/>
</dbReference>
<keyword evidence="6" id="KW-0479">Metal-binding</keyword>
<dbReference type="InterPro" id="IPR004108">
    <property type="entry name" value="Fe_hydrogenase_lsu_C"/>
</dbReference>
<evidence type="ECO:0000256" key="6">
    <source>
        <dbReference type="ARBA" id="ARBA00022723"/>
    </source>
</evidence>
<evidence type="ECO:0000256" key="5">
    <source>
        <dbReference type="ARBA" id="ARBA00022714"/>
    </source>
</evidence>
<evidence type="ECO:0000256" key="4">
    <source>
        <dbReference type="ARBA" id="ARBA00022485"/>
    </source>
</evidence>
<dbReference type="InterPro" id="IPR003149">
    <property type="entry name" value="Fe_hydrogenase_ssu"/>
</dbReference>
<dbReference type="PROSITE" id="PS51839">
    <property type="entry name" value="4FE4S_HC3"/>
    <property type="match status" value="1"/>
</dbReference>
<dbReference type="InterPro" id="IPR036010">
    <property type="entry name" value="2Fe-2S_ferredoxin-like_sf"/>
</dbReference>
<keyword evidence="9" id="KW-0408">Iron</keyword>
<evidence type="ECO:0000256" key="10">
    <source>
        <dbReference type="ARBA" id="ARBA00023014"/>
    </source>
</evidence>
<keyword evidence="7" id="KW-0677">Repeat</keyword>
<proteinExistence type="inferred from homology"/>
<sequence length="586" mass="64378">MDLISLTIDGIAVQVPHGTTVLEAAQSVDIHIPTLCKLPGIRSSGFCRICVVEVEDSSHLLPSCILEAADGMVVKTQSRKVIEARRMGLELLIAQHPLRCLTCYRNGKCQLQDLAQQYGLQQARFCRRDTLIKDDHPAYPPRPIDQKSPAIAHDPNMCVLCGLCIEACRTIQAVDVIDFAYRSYERTVEPAFGQSLADVECTACGQCIQLCPVNAFYEKSDLSRVQNALQDPDTHVVALLSPVVGVSIGEEFGQEAGTSLDGQLVTVLKHSGFDRVFHTGFGVDVVLLEEAYELLTRLKSEKRLPMISSSSPAAVKYFEHFYPKMLPLFSTCKSPAQALGSLVKTYYAAQYAVPPEQIVTVSLTPCTAEKFECTRPEMVVGDVPAIDACLTTKEIASLIQGLTDDRILSISPQPYDPPFDTISGAGLLFGAPGGMLEGVMRTFYELLTEKKLPAPEFPGTRDPQGVQDITLKMGSHTIHAAVVHSTGHVSQVLEKIKEGQKRYHYIEIKGCPQGCAQGGGEPLPYAEHAIRARSHALYQLDEAQTIRKAHENPGLKHLYERLLKKPAAAEAKKLLHTKFTPREQYL</sequence>
<name>A0A9D5JW74_9BACT</name>
<dbReference type="GO" id="GO:0051539">
    <property type="term" value="F:4 iron, 4 sulfur cluster binding"/>
    <property type="evidence" value="ECO:0007669"/>
    <property type="project" value="UniProtKB-KW"/>
</dbReference>
<dbReference type="EMBL" id="WJJP01000410">
    <property type="protein sequence ID" value="MBD3325419.1"/>
    <property type="molecule type" value="Genomic_DNA"/>
</dbReference>
<dbReference type="InterPro" id="IPR009016">
    <property type="entry name" value="Fe_hydrogenase"/>
</dbReference>
<dbReference type="FunFam" id="3.30.70.20:FF:000035">
    <property type="entry name" value="Iron hydrogenase 1"/>
    <property type="match status" value="1"/>
</dbReference>
<feature type="domain" description="4Fe-4S ferredoxin-type" evidence="15">
    <location>
        <begin position="149"/>
        <end position="179"/>
    </location>
</feature>
<dbReference type="SUPFAM" id="SSF54862">
    <property type="entry name" value="4Fe-4S ferredoxins"/>
    <property type="match status" value="1"/>
</dbReference>
<accession>A0A9D5JW74</accession>
<evidence type="ECO:0000256" key="3">
    <source>
        <dbReference type="ARBA" id="ARBA00005404"/>
    </source>
</evidence>
<dbReference type="InterPro" id="IPR017896">
    <property type="entry name" value="4Fe4S_Fe-S-bd"/>
</dbReference>
<keyword evidence="11" id="KW-0520">NAD</keyword>
<evidence type="ECO:0000259" key="16">
    <source>
        <dbReference type="PROSITE" id="PS51839"/>
    </source>
</evidence>
<dbReference type="Pfam" id="PF10588">
    <property type="entry name" value="NADH-G_4Fe-4S_3"/>
    <property type="match status" value="1"/>
</dbReference>
<dbReference type="InterPro" id="IPR017900">
    <property type="entry name" value="4Fe4S_Fe_S_CS"/>
</dbReference>
<dbReference type="PROSITE" id="PS51379">
    <property type="entry name" value="4FE4S_FER_2"/>
    <property type="match status" value="2"/>
</dbReference>
<evidence type="ECO:0000256" key="1">
    <source>
        <dbReference type="ARBA" id="ARBA00001966"/>
    </source>
</evidence>
<comment type="caution">
    <text evidence="17">The sequence shown here is derived from an EMBL/GenBank/DDBJ whole genome shotgun (WGS) entry which is preliminary data.</text>
</comment>
<evidence type="ECO:0000259" key="15">
    <source>
        <dbReference type="PROSITE" id="PS51379"/>
    </source>
</evidence>
<evidence type="ECO:0000256" key="12">
    <source>
        <dbReference type="ARBA" id="ARBA00023136"/>
    </source>
</evidence>
<dbReference type="GO" id="GO:0016020">
    <property type="term" value="C:membrane"/>
    <property type="evidence" value="ECO:0007669"/>
    <property type="project" value="UniProtKB-SubCell"/>
</dbReference>
<keyword evidence="8" id="KW-1278">Translocase</keyword>
<dbReference type="SUPFAM" id="SSF53920">
    <property type="entry name" value="Fe-only hydrogenase"/>
    <property type="match status" value="1"/>
</dbReference>
<evidence type="ECO:0000256" key="8">
    <source>
        <dbReference type="ARBA" id="ARBA00022967"/>
    </source>
</evidence>
<protein>
    <submittedName>
        <fullName evidence="17">2Fe-2S iron-sulfur cluster binding domain-containing protein</fullName>
    </submittedName>
</protein>
<keyword evidence="12" id="KW-0472">Membrane</keyword>
<dbReference type="GO" id="GO:0046872">
    <property type="term" value="F:metal ion binding"/>
    <property type="evidence" value="ECO:0007669"/>
    <property type="project" value="UniProtKB-KW"/>
</dbReference>
<dbReference type="GO" id="GO:0016491">
    <property type="term" value="F:oxidoreductase activity"/>
    <property type="evidence" value="ECO:0007669"/>
    <property type="project" value="InterPro"/>
</dbReference>
<dbReference type="SUPFAM" id="SSF54292">
    <property type="entry name" value="2Fe-2S ferredoxin-like"/>
    <property type="match status" value="1"/>
</dbReference>
<evidence type="ECO:0000259" key="14">
    <source>
        <dbReference type="PROSITE" id="PS51085"/>
    </source>
</evidence>
<gene>
    <name evidence="17" type="ORF">GF339_12585</name>
</gene>
<dbReference type="InterPro" id="IPR001041">
    <property type="entry name" value="2Fe-2S_ferredoxin-type"/>
</dbReference>
<dbReference type="PANTHER" id="PTHR11615">
    <property type="entry name" value="NITRATE, FORMATE, IRON DEHYDROGENASE"/>
    <property type="match status" value="1"/>
</dbReference>
<comment type="similarity">
    <text evidence="3">Belongs to the complex I 75 kDa subunit family.</text>
</comment>
<evidence type="ECO:0000256" key="2">
    <source>
        <dbReference type="ARBA" id="ARBA00004370"/>
    </source>
</evidence>
<dbReference type="CDD" id="cd00207">
    <property type="entry name" value="fer2"/>
    <property type="match status" value="1"/>
</dbReference>
<comment type="cofactor">
    <cofactor evidence="1">
        <name>[4Fe-4S] cluster</name>
        <dbReference type="ChEBI" id="CHEBI:49883"/>
    </cofactor>
</comment>
<dbReference type="Pfam" id="PF02256">
    <property type="entry name" value="Fe_hyd_SSU"/>
    <property type="match status" value="1"/>
</dbReference>
<dbReference type="Gene3D" id="3.10.20.740">
    <property type="match status" value="1"/>
</dbReference>
<keyword evidence="4" id="KW-0004">4Fe-4S</keyword>
<dbReference type="InterPro" id="IPR019574">
    <property type="entry name" value="NADH_UbQ_OxRdtase_Gsu_4Fe4S-bd"/>
</dbReference>
<comment type="subcellular location">
    <subcellularLocation>
        <location evidence="2">Membrane</location>
    </subcellularLocation>
</comment>